<keyword evidence="1" id="KW-0812">Transmembrane</keyword>
<dbReference type="AlphaFoldDB" id="A0A835GAD1"/>
<evidence type="ECO:0000256" key="1">
    <source>
        <dbReference type="SAM" id="Phobius"/>
    </source>
</evidence>
<keyword evidence="1" id="KW-1133">Transmembrane helix</keyword>
<comment type="caution">
    <text evidence="2">The sequence shown here is derived from an EMBL/GenBank/DDBJ whole genome shotgun (WGS) entry which is preliminary data.</text>
</comment>
<reference evidence="2" key="1">
    <citation type="submission" date="2020-08" db="EMBL/GenBank/DDBJ databases">
        <title>Spodoptera exigua strain:BAW_Kor-Di-RS1 Genome sequencing and assembly.</title>
        <authorList>
            <person name="Kim J."/>
            <person name="Nam H.Y."/>
            <person name="Kwon M."/>
            <person name="Choi J.H."/>
            <person name="Cho S.R."/>
            <person name="Kim G.-H."/>
        </authorList>
    </citation>
    <scope>NUCLEOTIDE SEQUENCE</scope>
    <source>
        <strain evidence="2">BAW_Kor-Di-RS1</strain>
        <tissue evidence="2">Whole-body</tissue>
    </source>
</reference>
<evidence type="ECO:0000313" key="3">
    <source>
        <dbReference type="Proteomes" id="UP000648187"/>
    </source>
</evidence>
<feature type="transmembrane region" description="Helical" evidence="1">
    <location>
        <begin position="91"/>
        <end position="110"/>
    </location>
</feature>
<name>A0A835GAD1_SPOEX</name>
<evidence type="ECO:0000313" key="2">
    <source>
        <dbReference type="EMBL" id="KAF9412706.1"/>
    </source>
</evidence>
<accession>A0A835GAD1</accession>
<dbReference type="Proteomes" id="UP000648187">
    <property type="component" value="Unassembled WGS sequence"/>
</dbReference>
<gene>
    <name evidence="2" type="ORF">HW555_008850</name>
</gene>
<sequence length="113" mass="12783">MFQKHIFGFSFVNIVYVQTYLLGCTIAAIYGGQRLLNEGLKFQRIISKLTNTLTTDAPSPVADAVTKLQLFVKINPIRIEYTKKLVLKMHLVPIILSLSATYIITILQFTHVI</sequence>
<organism evidence="2 3">
    <name type="scientific">Spodoptera exigua</name>
    <name type="common">Beet armyworm</name>
    <name type="synonym">Noctua fulgens</name>
    <dbReference type="NCBI Taxonomy" id="7107"/>
    <lineage>
        <taxon>Eukaryota</taxon>
        <taxon>Metazoa</taxon>
        <taxon>Ecdysozoa</taxon>
        <taxon>Arthropoda</taxon>
        <taxon>Hexapoda</taxon>
        <taxon>Insecta</taxon>
        <taxon>Pterygota</taxon>
        <taxon>Neoptera</taxon>
        <taxon>Endopterygota</taxon>
        <taxon>Lepidoptera</taxon>
        <taxon>Glossata</taxon>
        <taxon>Ditrysia</taxon>
        <taxon>Noctuoidea</taxon>
        <taxon>Noctuidae</taxon>
        <taxon>Amphipyrinae</taxon>
        <taxon>Spodoptera</taxon>
    </lineage>
</organism>
<feature type="transmembrane region" description="Helical" evidence="1">
    <location>
        <begin position="6"/>
        <end position="31"/>
    </location>
</feature>
<evidence type="ECO:0008006" key="4">
    <source>
        <dbReference type="Google" id="ProtNLM"/>
    </source>
</evidence>
<keyword evidence="1" id="KW-0472">Membrane</keyword>
<proteinExistence type="predicted"/>
<keyword evidence="3" id="KW-1185">Reference proteome</keyword>
<protein>
    <recommendedName>
        <fullName evidence="4">Gustatory receptor</fullName>
    </recommendedName>
</protein>
<dbReference type="EMBL" id="JACKWZ010000180">
    <property type="protein sequence ID" value="KAF9412706.1"/>
    <property type="molecule type" value="Genomic_DNA"/>
</dbReference>